<accession>A0ACB8FKA2</accession>
<keyword evidence="2" id="KW-1185">Reference proteome</keyword>
<comment type="caution">
    <text evidence="1">The sequence shown here is derived from an EMBL/GenBank/DDBJ whole genome shotgun (WGS) entry which is preliminary data.</text>
</comment>
<organism evidence="1 2">
    <name type="scientific">Sphaerodactylus townsendi</name>
    <dbReference type="NCBI Taxonomy" id="933632"/>
    <lineage>
        <taxon>Eukaryota</taxon>
        <taxon>Metazoa</taxon>
        <taxon>Chordata</taxon>
        <taxon>Craniata</taxon>
        <taxon>Vertebrata</taxon>
        <taxon>Euteleostomi</taxon>
        <taxon>Lepidosauria</taxon>
        <taxon>Squamata</taxon>
        <taxon>Bifurcata</taxon>
        <taxon>Gekkota</taxon>
        <taxon>Sphaerodactylidae</taxon>
        <taxon>Sphaerodactylus</taxon>
    </lineage>
</organism>
<evidence type="ECO:0000313" key="1">
    <source>
        <dbReference type="EMBL" id="KAH8005777.1"/>
    </source>
</evidence>
<reference evidence="1" key="1">
    <citation type="submission" date="2021-08" db="EMBL/GenBank/DDBJ databases">
        <title>The first chromosome-level gecko genome reveals the dynamic sex chromosomes of Neotropical dwarf geckos (Sphaerodactylidae: Sphaerodactylus).</title>
        <authorList>
            <person name="Pinto B.J."/>
            <person name="Keating S.E."/>
            <person name="Gamble T."/>
        </authorList>
    </citation>
    <scope>NUCLEOTIDE SEQUENCE</scope>
    <source>
        <strain evidence="1">TG3544</strain>
    </source>
</reference>
<name>A0ACB8FKA2_9SAUR</name>
<keyword evidence="1" id="KW-0808">Transferase</keyword>
<dbReference type="Proteomes" id="UP000827872">
    <property type="component" value="Linkage Group LG04"/>
</dbReference>
<keyword evidence="1" id="KW-0489">Methyltransferase</keyword>
<protein>
    <submittedName>
        <fullName evidence="1">2' O-ribose methyltransferase</fullName>
    </submittedName>
</protein>
<evidence type="ECO:0000313" key="2">
    <source>
        <dbReference type="Proteomes" id="UP000827872"/>
    </source>
</evidence>
<sequence length="168" mass="18690">MYVEMTRPAHVFDTACSLEQDVPTGFVLGVDLLHIFPLEGAVFLPHSDVTDPSTQKKIQEALPKGKADVILSDMAPNASGIRDIDHQHMIALCLSLVDLARCVLVPGGTLLCKLWDGLESRRLQKRLTQDFTEVRTLKPQASRKESSEMYYLAKSYRPQCFKNDAASA</sequence>
<proteinExistence type="predicted"/>
<gene>
    <name evidence="1" type="primary">MRM2</name>
    <name evidence="1" type="ORF">K3G42_031144</name>
</gene>
<dbReference type="EMBL" id="CM037617">
    <property type="protein sequence ID" value="KAH8005777.1"/>
    <property type="molecule type" value="Genomic_DNA"/>
</dbReference>